<name>A0ABN1I4B6_9GAMM</name>
<keyword evidence="1" id="KW-0472">Membrane</keyword>
<feature type="transmembrane region" description="Helical" evidence="1">
    <location>
        <begin position="142"/>
        <end position="166"/>
    </location>
</feature>
<evidence type="ECO:0000256" key="1">
    <source>
        <dbReference type="SAM" id="Phobius"/>
    </source>
</evidence>
<evidence type="ECO:0000313" key="3">
    <source>
        <dbReference type="EMBL" id="GAA0687742.1"/>
    </source>
</evidence>
<evidence type="ECO:0000313" key="4">
    <source>
        <dbReference type="Proteomes" id="UP001499915"/>
    </source>
</evidence>
<proteinExistence type="predicted"/>
<keyword evidence="1" id="KW-0812">Transmembrane</keyword>
<organism evidence="3 4">
    <name type="scientific">Marinobacterium maritimum</name>
    <dbReference type="NCBI Taxonomy" id="500162"/>
    <lineage>
        <taxon>Bacteria</taxon>
        <taxon>Pseudomonadati</taxon>
        <taxon>Pseudomonadota</taxon>
        <taxon>Gammaproteobacteria</taxon>
        <taxon>Oceanospirillales</taxon>
        <taxon>Oceanospirillaceae</taxon>
        <taxon>Marinobacterium</taxon>
    </lineage>
</organism>
<dbReference type="Pfam" id="PF13795">
    <property type="entry name" value="HupE_UreJ_2"/>
    <property type="match status" value="1"/>
</dbReference>
<feature type="transmembrane region" description="Helical" evidence="1">
    <location>
        <begin position="226"/>
        <end position="245"/>
    </location>
</feature>
<keyword evidence="1" id="KW-1133">Transmembrane helix</keyword>
<feature type="transmembrane region" description="Helical" evidence="1">
    <location>
        <begin position="265"/>
        <end position="289"/>
    </location>
</feature>
<keyword evidence="2" id="KW-0732">Signal</keyword>
<dbReference type="InterPro" id="IPR032809">
    <property type="entry name" value="Put_HupE_UreJ"/>
</dbReference>
<gene>
    <name evidence="3" type="ORF">GCM10009104_12400</name>
</gene>
<evidence type="ECO:0000256" key="2">
    <source>
        <dbReference type="SAM" id="SignalP"/>
    </source>
</evidence>
<dbReference type="Proteomes" id="UP001499915">
    <property type="component" value="Unassembled WGS sequence"/>
</dbReference>
<feature type="transmembrane region" description="Helical" evidence="1">
    <location>
        <begin position="173"/>
        <end position="196"/>
    </location>
</feature>
<protein>
    <submittedName>
        <fullName evidence="3">HupE/UreJ family protein</fullName>
    </submittedName>
</protein>
<dbReference type="RefSeq" id="WP_343803834.1">
    <property type="nucleotide sequence ID" value="NZ_BAAAET010000001.1"/>
</dbReference>
<dbReference type="EMBL" id="BAAAET010000001">
    <property type="protein sequence ID" value="GAA0687742.1"/>
    <property type="molecule type" value="Genomic_DNA"/>
</dbReference>
<keyword evidence="4" id="KW-1185">Reference proteome</keyword>
<feature type="chain" id="PRO_5045154124" evidence="2">
    <location>
        <begin position="23"/>
        <end position="323"/>
    </location>
</feature>
<comment type="caution">
    <text evidence="3">The sequence shown here is derived from an EMBL/GenBank/DDBJ whole genome shotgun (WGS) entry which is preliminary data.</text>
</comment>
<accession>A0ABN1I4B6</accession>
<feature type="transmembrane region" description="Helical" evidence="1">
    <location>
        <begin position="202"/>
        <end position="219"/>
    </location>
</feature>
<feature type="signal peptide" evidence="2">
    <location>
        <begin position="1"/>
        <end position="22"/>
    </location>
</feature>
<sequence>MLNTASKLLLALVLLAPGPLLAHDARPLYLQINEINSVQPEQYQYTLKMQVPPSVEANNRPYVTLPESCRHERLGMIVQLACSTTLSGQTIGIDYPEFNPSITTLIRASFLNGEQSQALLSPSESQWQLPTAASKSQVISDYTVLGIEHILIGWDHLLFLLCLLMISGTVKRTLITISGFTLAHSLTLVLTTLGIIRLPIAPVEAVIALSILFLAAEIIRDRRQTLAWRFPVAVSVLFGLIHGFGFASVLQNIGLPQTELTTALLFFNIGVEIGQVMFVLVVMTLFYLLRQWRRFPLAKLQQLMIYGTGSLAAFWTIERIAGF</sequence>
<reference evidence="3 4" key="1">
    <citation type="journal article" date="2019" name="Int. J. Syst. Evol. Microbiol.">
        <title>The Global Catalogue of Microorganisms (GCM) 10K type strain sequencing project: providing services to taxonomists for standard genome sequencing and annotation.</title>
        <authorList>
            <consortium name="The Broad Institute Genomics Platform"/>
            <consortium name="The Broad Institute Genome Sequencing Center for Infectious Disease"/>
            <person name="Wu L."/>
            <person name="Ma J."/>
        </authorList>
    </citation>
    <scope>NUCLEOTIDE SEQUENCE [LARGE SCALE GENOMIC DNA]</scope>
    <source>
        <strain evidence="3 4">JCM 15134</strain>
    </source>
</reference>